<dbReference type="Gene3D" id="3.30.420.270">
    <property type="match status" value="1"/>
</dbReference>
<evidence type="ECO:0000256" key="4">
    <source>
        <dbReference type="ARBA" id="ARBA00022692"/>
    </source>
</evidence>
<dbReference type="PANTHER" id="PTHR30558">
    <property type="entry name" value="EXBD MEMBRANE COMPONENT OF PMF-DRIVEN MACROMOLECULE IMPORT SYSTEM"/>
    <property type="match status" value="1"/>
</dbReference>
<evidence type="ECO:0000313" key="9">
    <source>
        <dbReference type="EMBL" id="QDT27984.1"/>
    </source>
</evidence>
<dbReference type="GO" id="GO:0005886">
    <property type="term" value="C:plasma membrane"/>
    <property type="evidence" value="ECO:0007669"/>
    <property type="project" value="UniProtKB-SubCell"/>
</dbReference>
<evidence type="ECO:0000256" key="7">
    <source>
        <dbReference type="RuleBase" id="RU003879"/>
    </source>
</evidence>
<keyword evidence="3" id="KW-1003">Cell membrane</keyword>
<feature type="compositionally biased region" description="Basic and acidic residues" evidence="8">
    <location>
        <begin position="40"/>
        <end position="56"/>
    </location>
</feature>
<organism evidence="9 10">
    <name type="scientific">Gimesia panareensis</name>
    <dbReference type="NCBI Taxonomy" id="2527978"/>
    <lineage>
        <taxon>Bacteria</taxon>
        <taxon>Pseudomonadati</taxon>
        <taxon>Planctomycetota</taxon>
        <taxon>Planctomycetia</taxon>
        <taxon>Planctomycetales</taxon>
        <taxon>Planctomycetaceae</taxon>
        <taxon>Gimesia</taxon>
    </lineage>
</organism>
<evidence type="ECO:0000256" key="2">
    <source>
        <dbReference type="ARBA" id="ARBA00005811"/>
    </source>
</evidence>
<feature type="region of interest" description="Disordered" evidence="8">
    <location>
        <begin position="20"/>
        <end position="282"/>
    </location>
</feature>
<feature type="compositionally biased region" description="Low complexity" evidence="8">
    <location>
        <begin position="196"/>
        <end position="205"/>
    </location>
</feature>
<sequence length="429" mass="47082">MPIKFYCKHCGQRLSVASKKAGKKVACPACQGRITIPTESEARRTEKTAEPEESPPKKSPASTNKKKPTKKAPPTEPMLDADQNQFLEELDDLGPLGESWDELLDGDWESAVAEESDRPAAEEPPPAPESTPERKQKPEPEPVSEKASPKPKPEPKPAETKPEPKPEVETKLEPEPALVSEPEPEPEPAEEPAPPVEASTVTPSEPESELETEEAAAFLEDLDAESLLEEIEESPEPALESKQEEVPPSEEAAELTPPPTPVPAPRFVFEEEEEDEDDEDEGFSIRSAESEFEEMDLTPMVDVTFLLLIFFMITASFSLQKSIEVPPPNPDEDGVSQSLQTLDDFREESIIVEIDSNNGIYVDDTKLSSPSEIVQAILDRRDEGGKPKSELVLSAHKAARHETVVAVVDAANEVGMQKIRLASYKGPDD</sequence>
<dbReference type="EMBL" id="CP037421">
    <property type="protein sequence ID" value="QDT27984.1"/>
    <property type="molecule type" value="Genomic_DNA"/>
</dbReference>
<protein>
    <submittedName>
        <fullName evidence="9">Biopolymer transport protein ExbD</fullName>
    </submittedName>
</protein>
<keyword evidence="5" id="KW-1133">Transmembrane helix</keyword>
<evidence type="ECO:0000256" key="5">
    <source>
        <dbReference type="ARBA" id="ARBA00022989"/>
    </source>
</evidence>
<keyword evidence="10" id="KW-1185">Reference proteome</keyword>
<accession>A0A517Q8N3</accession>
<comment type="similarity">
    <text evidence="2 7">Belongs to the ExbD/TolR family.</text>
</comment>
<dbReference type="PANTHER" id="PTHR30558:SF3">
    <property type="entry name" value="BIOPOLYMER TRANSPORT PROTEIN EXBD-RELATED"/>
    <property type="match status" value="1"/>
</dbReference>
<feature type="compositionally biased region" description="Acidic residues" evidence="8">
    <location>
        <begin position="99"/>
        <end position="114"/>
    </location>
</feature>
<feature type="compositionally biased region" description="Basic and acidic residues" evidence="8">
    <location>
        <begin position="131"/>
        <end position="174"/>
    </location>
</feature>
<dbReference type="Proteomes" id="UP000315647">
    <property type="component" value="Chromosome"/>
</dbReference>
<dbReference type="InterPro" id="IPR003400">
    <property type="entry name" value="ExbD"/>
</dbReference>
<feature type="compositionally biased region" description="Acidic residues" evidence="8">
    <location>
        <begin position="206"/>
        <end position="235"/>
    </location>
</feature>
<dbReference type="AlphaFoldDB" id="A0A517Q8N3"/>
<evidence type="ECO:0000313" key="10">
    <source>
        <dbReference type="Proteomes" id="UP000315647"/>
    </source>
</evidence>
<dbReference type="GO" id="GO:0022857">
    <property type="term" value="F:transmembrane transporter activity"/>
    <property type="evidence" value="ECO:0007669"/>
    <property type="project" value="InterPro"/>
</dbReference>
<evidence type="ECO:0000256" key="6">
    <source>
        <dbReference type="ARBA" id="ARBA00023136"/>
    </source>
</evidence>
<evidence type="ECO:0000256" key="1">
    <source>
        <dbReference type="ARBA" id="ARBA00004162"/>
    </source>
</evidence>
<evidence type="ECO:0000256" key="3">
    <source>
        <dbReference type="ARBA" id="ARBA00022475"/>
    </source>
</evidence>
<reference evidence="9 10" key="1">
    <citation type="submission" date="2019-03" db="EMBL/GenBank/DDBJ databases">
        <title>Deep-cultivation of Planctomycetes and their phenomic and genomic characterization uncovers novel biology.</title>
        <authorList>
            <person name="Wiegand S."/>
            <person name="Jogler M."/>
            <person name="Boedeker C."/>
            <person name="Pinto D."/>
            <person name="Vollmers J."/>
            <person name="Rivas-Marin E."/>
            <person name="Kohn T."/>
            <person name="Peeters S.H."/>
            <person name="Heuer A."/>
            <person name="Rast P."/>
            <person name="Oberbeckmann S."/>
            <person name="Bunk B."/>
            <person name="Jeske O."/>
            <person name="Meyerdierks A."/>
            <person name="Storesund J.E."/>
            <person name="Kallscheuer N."/>
            <person name="Luecker S."/>
            <person name="Lage O.M."/>
            <person name="Pohl T."/>
            <person name="Merkel B.J."/>
            <person name="Hornburger P."/>
            <person name="Mueller R.-W."/>
            <person name="Bruemmer F."/>
            <person name="Labrenz M."/>
            <person name="Spormann A.M."/>
            <person name="Op den Camp H."/>
            <person name="Overmann J."/>
            <person name="Amann R."/>
            <person name="Jetten M.S.M."/>
            <person name="Mascher T."/>
            <person name="Medema M.H."/>
            <person name="Devos D.P."/>
            <person name="Kaster A.-K."/>
            <person name="Ovreas L."/>
            <person name="Rohde M."/>
            <person name="Galperin M.Y."/>
            <person name="Jogler C."/>
        </authorList>
    </citation>
    <scope>NUCLEOTIDE SEQUENCE [LARGE SCALE GENOMIC DNA]</scope>
    <source>
        <strain evidence="9 10">Enr10</strain>
    </source>
</reference>
<keyword evidence="6" id="KW-0472">Membrane</keyword>
<keyword evidence="7" id="KW-0813">Transport</keyword>
<dbReference type="GO" id="GO:0015031">
    <property type="term" value="P:protein transport"/>
    <property type="evidence" value="ECO:0007669"/>
    <property type="project" value="UniProtKB-KW"/>
</dbReference>
<proteinExistence type="inferred from homology"/>
<feature type="compositionally biased region" description="Acidic residues" evidence="8">
    <location>
        <begin position="270"/>
        <end position="282"/>
    </location>
</feature>
<keyword evidence="4 7" id="KW-0812">Transmembrane</keyword>
<keyword evidence="7" id="KW-0653">Protein transport</keyword>
<gene>
    <name evidence="9" type="ORF">Enr10x_33210</name>
</gene>
<comment type="subcellular location">
    <subcellularLocation>
        <location evidence="1">Cell membrane</location>
        <topology evidence="1">Single-pass membrane protein</topology>
    </subcellularLocation>
    <subcellularLocation>
        <location evidence="7">Cell membrane</location>
        <topology evidence="7">Single-pass type II membrane protein</topology>
    </subcellularLocation>
</comment>
<dbReference type="Pfam" id="PF02472">
    <property type="entry name" value="ExbD"/>
    <property type="match status" value="1"/>
</dbReference>
<name>A0A517Q8N3_9PLAN</name>
<evidence type="ECO:0000256" key="8">
    <source>
        <dbReference type="SAM" id="MobiDB-lite"/>
    </source>
</evidence>